<sequence>MKMQNKNSPVKGILLVVFAAMMIIPFTSCAKKYTFLSSSVVPAANGYVKLKKDNNKNYIIKVEVSDLAEVEKVQSSQTTYIVWMETDEGNVENLGQLKSSTGFLSKRHTASLETVSSYRPVKVFITTENGTNVQYPGEQIVLRTDTF</sequence>
<name>A0A6I6K7X0_9BACT</name>
<organism evidence="1 2">
    <name type="scientific">Maribellus comscasis</name>
    <dbReference type="NCBI Taxonomy" id="2681766"/>
    <lineage>
        <taxon>Bacteria</taxon>
        <taxon>Pseudomonadati</taxon>
        <taxon>Bacteroidota</taxon>
        <taxon>Bacteroidia</taxon>
        <taxon>Marinilabiliales</taxon>
        <taxon>Prolixibacteraceae</taxon>
        <taxon>Maribellus</taxon>
    </lineage>
</organism>
<proteinExistence type="predicted"/>
<evidence type="ECO:0000313" key="2">
    <source>
        <dbReference type="Proteomes" id="UP000428260"/>
    </source>
</evidence>
<reference evidence="1 2" key="1">
    <citation type="submission" date="2019-11" db="EMBL/GenBank/DDBJ databases">
        <authorList>
            <person name="Zheng R.K."/>
            <person name="Sun C.M."/>
        </authorList>
    </citation>
    <scope>NUCLEOTIDE SEQUENCE [LARGE SCALE GENOMIC DNA]</scope>
    <source>
        <strain evidence="1 2">WC007</strain>
    </source>
</reference>
<dbReference type="Proteomes" id="UP000428260">
    <property type="component" value="Chromosome"/>
</dbReference>
<protein>
    <submittedName>
        <fullName evidence="1">Uncharacterized protein</fullName>
    </submittedName>
</protein>
<gene>
    <name evidence="1" type="ORF">GM418_21425</name>
</gene>
<accession>A0A6I6K7X0</accession>
<evidence type="ECO:0000313" key="1">
    <source>
        <dbReference type="EMBL" id="QGY46134.1"/>
    </source>
</evidence>
<dbReference type="AlphaFoldDB" id="A0A6I6K7X0"/>
<keyword evidence="2" id="KW-1185">Reference proteome</keyword>
<dbReference type="RefSeq" id="WP_158869274.1">
    <property type="nucleotide sequence ID" value="NZ_CP046401.1"/>
</dbReference>
<dbReference type="EMBL" id="CP046401">
    <property type="protein sequence ID" value="QGY46134.1"/>
    <property type="molecule type" value="Genomic_DNA"/>
</dbReference>
<dbReference type="KEGG" id="mcos:GM418_21425"/>